<keyword evidence="2" id="KW-1185">Reference proteome</keyword>
<accession>A0A0W0WQG5</accession>
<comment type="caution">
    <text evidence="1">The sequence shown here is derived from an EMBL/GenBank/DDBJ whole genome shotgun (WGS) entry which is preliminary data.</text>
</comment>
<dbReference type="RefSeq" id="WP_223168267.1">
    <property type="nucleotide sequence ID" value="NZ_CAAAJA010000015.1"/>
</dbReference>
<gene>
    <name evidence="1" type="ORF">Lisr_0104</name>
</gene>
<sequence>MNVNLFINKLFSKFSIFKLTLRQFSISAGICLLFFVNINYASERYFVCGPDEDGCYKDIYHYCACIPYDDEHTQTPYCLDFNKLTCSPLEQVPDCDPGMIYKNQGSCLATIFQSESEPPCPVRNHSFCLENDMAICDANGRPESCRYVAK</sequence>
<dbReference type="Proteomes" id="UP000054761">
    <property type="component" value="Unassembled WGS sequence"/>
</dbReference>
<dbReference type="EMBL" id="LNYH01000004">
    <property type="protein sequence ID" value="KTD34560.1"/>
    <property type="molecule type" value="Genomic_DNA"/>
</dbReference>
<evidence type="ECO:0000313" key="1">
    <source>
        <dbReference type="EMBL" id="KTD34560.1"/>
    </source>
</evidence>
<dbReference type="AlphaFoldDB" id="A0A0W0WQG5"/>
<evidence type="ECO:0000313" key="2">
    <source>
        <dbReference type="Proteomes" id="UP000054761"/>
    </source>
</evidence>
<dbReference type="PATRIC" id="fig|454.4.peg.111"/>
<reference evidence="1 2" key="1">
    <citation type="submission" date="2015-11" db="EMBL/GenBank/DDBJ databases">
        <title>Genomic analysis of 38 Legionella species identifies large and diverse effector repertoires.</title>
        <authorList>
            <person name="Burstein D."/>
            <person name="Amaro F."/>
            <person name="Zusman T."/>
            <person name="Lifshitz Z."/>
            <person name="Cohen O."/>
            <person name="Gilbert J.A."/>
            <person name="Pupko T."/>
            <person name="Shuman H.A."/>
            <person name="Segal G."/>
        </authorList>
    </citation>
    <scope>NUCLEOTIDE SEQUENCE [LARGE SCALE GENOMIC DNA]</scope>
    <source>
        <strain evidence="1 2">Bercovier 4</strain>
    </source>
</reference>
<proteinExistence type="predicted"/>
<protein>
    <submittedName>
        <fullName evidence="1">Uncharacterized protein</fullName>
    </submittedName>
</protein>
<organism evidence="1 2">
    <name type="scientific">Legionella israelensis</name>
    <dbReference type="NCBI Taxonomy" id="454"/>
    <lineage>
        <taxon>Bacteria</taxon>
        <taxon>Pseudomonadati</taxon>
        <taxon>Pseudomonadota</taxon>
        <taxon>Gammaproteobacteria</taxon>
        <taxon>Legionellales</taxon>
        <taxon>Legionellaceae</taxon>
        <taxon>Legionella</taxon>
    </lineage>
</organism>
<name>A0A0W0WQG5_9GAMM</name>